<keyword evidence="2" id="KW-1133">Transmembrane helix</keyword>
<keyword evidence="2" id="KW-0812">Transmembrane</keyword>
<evidence type="ECO:0000313" key="4">
    <source>
        <dbReference type="EMBL" id="GAA94666.1"/>
    </source>
</evidence>
<dbReference type="InterPro" id="IPR006598">
    <property type="entry name" value="CAP10"/>
</dbReference>
<keyword evidence="5" id="KW-1185">Reference proteome</keyword>
<feature type="region of interest" description="Disordered" evidence="1">
    <location>
        <begin position="1"/>
        <end position="24"/>
    </location>
</feature>
<dbReference type="HOGENOM" id="CLU_005027_3_2_1"/>
<feature type="compositionally biased region" description="Polar residues" evidence="1">
    <location>
        <begin position="86"/>
        <end position="95"/>
    </location>
</feature>
<organism evidence="4 5">
    <name type="scientific">Mixia osmundae (strain CBS 9802 / IAM 14324 / JCM 22182 / KY 12970)</name>
    <dbReference type="NCBI Taxonomy" id="764103"/>
    <lineage>
        <taxon>Eukaryota</taxon>
        <taxon>Fungi</taxon>
        <taxon>Dikarya</taxon>
        <taxon>Basidiomycota</taxon>
        <taxon>Pucciniomycotina</taxon>
        <taxon>Mixiomycetes</taxon>
        <taxon>Mixiales</taxon>
        <taxon>Mixiaceae</taxon>
        <taxon>Mixia</taxon>
    </lineage>
</organism>
<dbReference type="OrthoDB" id="541052at2759"/>
<dbReference type="SMART" id="SM00672">
    <property type="entry name" value="CAP10"/>
    <property type="match status" value="1"/>
</dbReference>
<feature type="transmembrane region" description="Helical" evidence="2">
    <location>
        <begin position="144"/>
        <end position="163"/>
    </location>
</feature>
<evidence type="ECO:0000256" key="1">
    <source>
        <dbReference type="SAM" id="MobiDB-lite"/>
    </source>
</evidence>
<protein>
    <recommendedName>
        <fullName evidence="3">Glycosyl transferase CAP10 domain-containing protein</fullName>
    </recommendedName>
</protein>
<dbReference type="Proteomes" id="UP000009131">
    <property type="component" value="Unassembled WGS sequence"/>
</dbReference>
<keyword evidence="2" id="KW-0472">Membrane</keyword>
<evidence type="ECO:0000259" key="3">
    <source>
        <dbReference type="SMART" id="SM00672"/>
    </source>
</evidence>
<dbReference type="Pfam" id="PF05686">
    <property type="entry name" value="Glyco_transf_90"/>
    <property type="match status" value="1"/>
</dbReference>
<dbReference type="InterPro" id="IPR051091">
    <property type="entry name" value="O-Glucosyltr/Glycosyltrsf_90"/>
</dbReference>
<dbReference type="STRING" id="764103.G7DVQ6"/>
<dbReference type="AlphaFoldDB" id="G7DVQ6"/>
<dbReference type="InParanoid" id="G7DVQ6"/>
<dbReference type="PANTHER" id="PTHR12203">
    <property type="entry name" value="KDEL LYS-ASP-GLU-LEU CONTAINING - RELATED"/>
    <property type="match status" value="1"/>
</dbReference>
<dbReference type="PANTHER" id="PTHR12203:SF118">
    <property type="entry name" value="BETA-1,2-XYLOSYLTRANSFERASE 1"/>
    <property type="match status" value="1"/>
</dbReference>
<evidence type="ECO:0000256" key="2">
    <source>
        <dbReference type="SAM" id="Phobius"/>
    </source>
</evidence>
<reference evidence="4 5" key="1">
    <citation type="journal article" date="2011" name="J. Gen. Appl. Microbiol.">
        <title>Draft genome sequencing of the enigmatic basidiomycete Mixia osmundae.</title>
        <authorList>
            <person name="Nishida H."/>
            <person name="Nagatsuka Y."/>
            <person name="Sugiyama J."/>
        </authorList>
    </citation>
    <scope>NUCLEOTIDE SEQUENCE [LARGE SCALE GENOMIC DNA]</scope>
    <source>
        <strain evidence="5">CBS 9802 / IAM 14324 / JCM 22182 / KY 12970</strain>
    </source>
</reference>
<gene>
    <name evidence="4" type="primary">Mo01319</name>
    <name evidence="4" type="ORF">E5Q_01319</name>
</gene>
<feature type="domain" description="Glycosyl transferase CAP10" evidence="3">
    <location>
        <begin position="527"/>
        <end position="729"/>
    </location>
</feature>
<dbReference type="eggNOG" id="KOG2458">
    <property type="taxonomic scope" value="Eukaryota"/>
</dbReference>
<dbReference type="RefSeq" id="XP_014568216.1">
    <property type="nucleotide sequence ID" value="XM_014712730.1"/>
</dbReference>
<accession>G7DVQ6</accession>
<sequence>MTTSQSPVLRTYASFGKHQPHSSSPLKSVSEFRAFAAPATQPPSALQIVGHFARQPLLLPRQLARLISSTQERSEPERKMHKSSASRELTLNSPVQHRRGFSSDVNLASSEMLLGKSTISDDHLIVRNNSRTSRKKRAKSSKRLAGLFAVVTLCCCGTVLVVMRPTAQMQWIDEQWSKLTDEPIEPTFELYDSDETGAAAYSPRKDGRILLVPGEPHPIPALMRRAQRRYDHLIARQSTTFAHAVAEYKRRYQIEPPRGFDLWYAFARENNVALIDEYDMIDEDLKIFRAFSPESFRRRAAAVPSLHRAAWPVEVRNGEVSAPSYAHKERADNVVLMMSRFARYLPDMTLWYNWDDHPLINIPWEERARLEKHITAGLYDDDAGEGLAAIAPKMRHPQYGFAQTCPPNTTAARPGFQWGRGSRNNTGLEHLPMPDGASGTLIDSWHRTMDTCNNPDARHYHGGTAWVYPAIPNQIVPLLTGGVNSHFGDIHAVFLAKLKDEPELAWENRTDERLLFRGQTSGTTWDQDVPWINTQRSRLHIQANNLEGNRTLMIADEDDLLANVTLANKAINPAFFDVGMIGPPVQVKDDVTRAEMDKVYGGYKSRMTDKDAENYKYVIDVDGNTWSGRFGKLMRSPAAVIKATIYPEFFSVSCIPWLHYIPAQIDYTDLWDILAFFRGTPEGRGSHDELARQIALAGQKWERRHLRWQDAESYQFRLALEYARLWSDDRPSMTDVDLSIEPHIDM</sequence>
<dbReference type="OMA" id="PYIPQRA"/>
<feature type="region of interest" description="Disordered" evidence="1">
    <location>
        <begin position="69"/>
        <end position="95"/>
    </location>
</feature>
<comment type="caution">
    <text evidence="4">The sequence shown here is derived from an EMBL/GenBank/DDBJ whole genome shotgun (WGS) entry which is preliminary data.</text>
</comment>
<reference evidence="4 5" key="2">
    <citation type="journal article" date="2012" name="Open Biol.">
        <title>Characteristics of nucleosomes and linker DNA regions on the genome of the basidiomycete Mixia osmundae revealed by mono- and dinucleosome mapping.</title>
        <authorList>
            <person name="Nishida H."/>
            <person name="Kondo S."/>
            <person name="Matsumoto T."/>
            <person name="Suzuki Y."/>
            <person name="Yoshikawa H."/>
            <person name="Taylor T.D."/>
            <person name="Sugiyama J."/>
        </authorList>
    </citation>
    <scope>NUCLEOTIDE SEQUENCE [LARGE SCALE GENOMIC DNA]</scope>
    <source>
        <strain evidence="5">CBS 9802 / IAM 14324 / JCM 22182 / KY 12970</strain>
    </source>
</reference>
<name>G7DVQ6_MIXOS</name>
<evidence type="ECO:0000313" key="5">
    <source>
        <dbReference type="Proteomes" id="UP000009131"/>
    </source>
</evidence>
<proteinExistence type="predicted"/>
<dbReference type="EMBL" id="BABT02000046">
    <property type="protein sequence ID" value="GAA94666.1"/>
    <property type="molecule type" value="Genomic_DNA"/>
</dbReference>